<evidence type="ECO:0000313" key="8">
    <source>
        <dbReference type="Proteomes" id="UP001433638"/>
    </source>
</evidence>
<keyword evidence="8" id="KW-1185">Reference proteome</keyword>
<dbReference type="Pfam" id="PF17939">
    <property type="entry name" value="TetR_C_30"/>
    <property type="match status" value="1"/>
</dbReference>
<dbReference type="PRINTS" id="PR00455">
    <property type="entry name" value="HTHTETR"/>
</dbReference>
<protein>
    <submittedName>
        <fullName evidence="7">TetR/AcrR family transcriptional regulator</fullName>
    </submittedName>
</protein>
<dbReference type="PANTHER" id="PTHR30055">
    <property type="entry name" value="HTH-TYPE TRANSCRIPTIONAL REGULATOR RUTR"/>
    <property type="match status" value="1"/>
</dbReference>
<dbReference type="PROSITE" id="PS01081">
    <property type="entry name" value="HTH_TETR_1"/>
    <property type="match status" value="1"/>
</dbReference>
<gene>
    <name evidence="7" type="ORF">ABNW52_08945</name>
</gene>
<evidence type="ECO:0000313" key="7">
    <source>
        <dbReference type="EMBL" id="MEQ6290742.1"/>
    </source>
</evidence>
<accession>A0ABV1M3D5</accession>
<organism evidence="7 8">
    <name type="scientific">Vogesella oryzagri</name>
    <dbReference type="NCBI Taxonomy" id="3160864"/>
    <lineage>
        <taxon>Bacteria</taxon>
        <taxon>Pseudomonadati</taxon>
        <taxon>Pseudomonadota</taxon>
        <taxon>Betaproteobacteria</taxon>
        <taxon>Neisseriales</taxon>
        <taxon>Chromobacteriaceae</taxon>
        <taxon>Vogesella</taxon>
    </lineage>
</organism>
<keyword evidence="1" id="KW-0678">Repressor</keyword>
<dbReference type="InterPro" id="IPR041586">
    <property type="entry name" value="PsrA_TetR_C"/>
</dbReference>
<dbReference type="EMBL" id="JBEFLD010000004">
    <property type="protein sequence ID" value="MEQ6290742.1"/>
    <property type="molecule type" value="Genomic_DNA"/>
</dbReference>
<dbReference type="RefSeq" id="WP_349587117.1">
    <property type="nucleotide sequence ID" value="NZ_JBEFLD010000004.1"/>
</dbReference>
<evidence type="ECO:0000256" key="5">
    <source>
        <dbReference type="PROSITE-ProRule" id="PRU00335"/>
    </source>
</evidence>
<evidence type="ECO:0000259" key="6">
    <source>
        <dbReference type="PROSITE" id="PS50977"/>
    </source>
</evidence>
<dbReference type="PANTHER" id="PTHR30055:SF235">
    <property type="entry name" value="TRANSCRIPTIONAL REGULATORY PROTEIN"/>
    <property type="match status" value="1"/>
</dbReference>
<dbReference type="Pfam" id="PF00440">
    <property type="entry name" value="TetR_N"/>
    <property type="match status" value="1"/>
</dbReference>
<feature type="DNA-binding region" description="H-T-H motif" evidence="5">
    <location>
        <begin position="29"/>
        <end position="48"/>
    </location>
</feature>
<dbReference type="SUPFAM" id="SSF46689">
    <property type="entry name" value="Homeodomain-like"/>
    <property type="match status" value="1"/>
</dbReference>
<comment type="caution">
    <text evidence="7">The sequence shown here is derived from an EMBL/GenBank/DDBJ whole genome shotgun (WGS) entry which is preliminary data.</text>
</comment>
<feature type="domain" description="HTH tetR-type" evidence="6">
    <location>
        <begin position="6"/>
        <end position="66"/>
    </location>
</feature>
<name>A0ABV1M3D5_9NEIS</name>
<evidence type="ECO:0000256" key="4">
    <source>
        <dbReference type="ARBA" id="ARBA00023163"/>
    </source>
</evidence>
<dbReference type="InterPro" id="IPR050109">
    <property type="entry name" value="HTH-type_TetR-like_transc_reg"/>
</dbReference>
<sequence>MEANKPDTATRILDVAERLFVEHGFEATSLRMITQQAEVNLAAVNYHFGSKDALFESVFMRRIGPFVAACLAELDAIEQPGQVLTAETLVTSFVRPCLALSKDPSRGGALFVRLMSRTLVENHRLLREALSQQYSVFVQRYSAAFQRALPQFEAEDIAWRMHFAFTVMFNAFAGNDVLKIFGRSQVVNARDPDLIIKHLVPFVVAGLTAPI</sequence>
<dbReference type="SUPFAM" id="SSF48498">
    <property type="entry name" value="Tetracyclin repressor-like, C-terminal domain"/>
    <property type="match status" value="1"/>
</dbReference>
<keyword evidence="3 5" id="KW-0238">DNA-binding</keyword>
<keyword evidence="2" id="KW-0805">Transcription regulation</keyword>
<dbReference type="InterPro" id="IPR023772">
    <property type="entry name" value="DNA-bd_HTH_TetR-type_CS"/>
</dbReference>
<dbReference type="InterPro" id="IPR001647">
    <property type="entry name" value="HTH_TetR"/>
</dbReference>
<keyword evidence="4" id="KW-0804">Transcription</keyword>
<evidence type="ECO:0000256" key="2">
    <source>
        <dbReference type="ARBA" id="ARBA00023015"/>
    </source>
</evidence>
<reference evidence="7" key="1">
    <citation type="submission" date="2024-06" db="EMBL/GenBank/DDBJ databases">
        <title>Genome sequence of Vogesella sp. MAHUQ-64.</title>
        <authorList>
            <person name="Huq M.A."/>
        </authorList>
    </citation>
    <scope>NUCLEOTIDE SEQUENCE</scope>
    <source>
        <strain evidence="7">MAHUQ-64</strain>
    </source>
</reference>
<evidence type="ECO:0000256" key="3">
    <source>
        <dbReference type="ARBA" id="ARBA00023125"/>
    </source>
</evidence>
<dbReference type="Proteomes" id="UP001433638">
    <property type="component" value="Unassembled WGS sequence"/>
</dbReference>
<dbReference type="PROSITE" id="PS50977">
    <property type="entry name" value="HTH_TETR_2"/>
    <property type="match status" value="1"/>
</dbReference>
<dbReference type="InterPro" id="IPR036271">
    <property type="entry name" value="Tet_transcr_reg_TetR-rel_C_sf"/>
</dbReference>
<proteinExistence type="predicted"/>
<dbReference type="InterPro" id="IPR009057">
    <property type="entry name" value="Homeodomain-like_sf"/>
</dbReference>
<dbReference type="Gene3D" id="1.10.357.10">
    <property type="entry name" value="Tetracycline Repressor, domain 2"/>
    <property type="match status" value="1"/>
</dbReference>
<evidence type="ECO:0000256" key="1">
    <source>
        <dbReference type="ARBA" id="ARBA00022491"/>
    </source>
</evidence>